<evidence type="ECO:0000313" key="3">
    <source>
        <dbReference type="EMBL" id="KAF9509748.1"/>
    </source>
</evidence>
<organism evidence="3 4">
    <name type="scientific">Hydnum rufescens UP504</name>
    <dbReference type="NCBI Taxonomy" id="1448309"/>
    <lineage>
        <taxon>Eukaryota</taxon>
        <taxon>Fungi</taxon>
        <taxon>Dikarya</taxon>
        <taxon>Basidiomycota</taxon>
        <taxon>Agaricomycotina</taxon>
        <taxon>Agaricomycetes</taxon>
        <taxon>Cantharellales</taxon>
        <taxon>Hydnaceae</taxon>
        <taxon>Hydnum</taxon>
    </lineage>
</organism>
<reference evidence="3" key="1">
    <citation type="journal article" date="2020" name="Nat. Commun.">
        <title>Large-scale genome sequencing of mycorrhizal fungi provides insights into the early evolution of symbiotic traits.</title>
        <authorList>
            <person name="Miyauchi S."/>
            <person name="Kiss E."/>
            <person name="Kuo A."/>
            <person name="Drula E."/>
            <person name="Kohler A."/>
            <person name="Sanchez-Garcia M."/>
            <person name="Morin E."/>
            <person name="Andreopoulos B."/>
            <person name="Barry K.W."/>
            <person name="Bonito G."/>
            <person name="Buee M."/>
            <person name="Carver A."/>
            <person name="Chen C."/>
            <person name="Cichocki N."/>
            <person name="Clum A."/>
            <person name="Culley D."/>
            <person name="Crous P.W."/>
            <person name="Fauchery L."/>
            <person name="Girlanda M."/>
            <person name="Hayes R.D."/>
            <person name="Keri Z."/>
            <person name="LaButti K."/>
            <person name="Lipzen A."/>
            <person name="Lombard V."/>
            <person name="Magnuson J."/>
            <person name="Maillard F."/>
            <person name="Murat C."/>
            <person name="Nolan M."/>
            <person name="Ohm R.A."/>
            <person name="Pangilinan J."/>
            <person name="Pereira M.F."/>
            <person name="Perotto S."/>
            <person name="Peter M."/>
            <person name="Pfister S."/>
            <person name="Riley R."/>
            <person name="Sitrit Y."/>
            <person name="Stielow J.B."/>
            <person name="Szollosi G."/>
            <person name="Zifcakova L."/>
            <person name="Stursova M."/>
            <person name="Spatafora J.W."/>
            <person name="Tedersoo L."/>
            <person name="Vaario L.M."/>
            <person name="Yamada A."/>
            <person name="Yan M."/>
            <person name="Wang P."/>
            <person name="Xu J."/>
            <person name="Bruns T."/>
            <person name="Baldrian P."/>
            <person name="Vilgalys R."/>
            <person name="Dunand C."/>
            <person name="Henrissat B."/>
            <person name="Grigoriev I.V."/>
            <person name="Hibbett D."/>
            <person name="Nagy L.G."/>
            <person name="Martin F.M."/>
        </authorList>
    </citation>
    <scope>NUCLEOTIDE SEQUENCE</scope>
    <source>
        <strain evidence="3">UP504</strain>
    </source>
</reference>
<evidence type="ECO:0000313" key="4">
    <source>
        <dbReference type="Proteomes" id="UP000886523"/>
    </source>
</evidence>
<protein>
    <recommendedName>
        <fullName evidence="2">DRBM domain-containing protein</fullName>
    </recommendedName>
</protein>
<dbReference type="SUPFAM" id="SSF54768">
    <property type="entry name" value="dsRNA-binding domain-like"/>
    <property type="match status" value="1"/>
</dbReference>
<dbReference type="Proteomes" id="UP000886523">
    <property type="component" value="Unassembled WGS sequence"/>
</dbReference>
<accession>A0A9P6APY5</accession>
<dbReference type="EMBL" id="MU129029">
    <property type="protein sequence ID" value="KAF9509748.1"/>
    <property type="molecule type" value="Genomic_DNA"/>
</dbReference>
<dbReference type="AlphaFoldDB" id="A0A9P6APY5"/>
<keyword evidence="4" id="KW-1185">Reference proteome</keyword>
<evidence type="ECO:0000256" key="1">
    <source>
        <dbReference type="PROSITE-ProRule" id="PRU00266"/>
    </source>
</evidence>
<sequence length="70" mass="7615">MSTLASNNSNELNNIRNQREGTGVNYGVLWTCIAFLNGQEFGSATDTKKARAKDRAAKAALQRLGYPVDP</sequence>
<keyword evidence="1" id="KW-0694">RNA-binding</keyword>
<dbReference type="InterPro" id="IPR014720">
    <property type="entry name" value="dsRBD_dom"/>
</dbReference>
<dbReference type="Pfam" id="PF00035">
    <property type="entry name" value="dsrm"/>
    <property type="match status" value="1"/>
</dbReference>
<dbReference type="PROSITE" id="PS50137">
    <property type="entry name" value="DS_RBD"/>
    <property type="match status" value="1"/>
</dbReference>
<proteinExistence type="predicted"/>
<gene>
    <name evidence="3" type="ORF">BS47DRAFT_1348791</name>
</gene>
<feature type="domain" description="DRBM" evidence="2">
    <location>
        <begin position="1"/>
        <end position="66"/>
    </location>
</feature>
<dbReference type="Gene3D" id="3.30.160.20">
    <property type="match status" value="1"/>
</dbReference>
<dbReference type="GO" id="GO:0003723">
    <property type="term" value="F:RNA binding"/>
    <property type="evidence" value="ECO:0007669"/>
    <property type="project" value="UniProtKB-UniRule"/>
</dbReference>
<name>A0A9P6APY5_9AGAM</name>
<comment type="caution">
    <text evidence="3">The sequence shown here is derived from an EMBL/GenBank/DDBJ whole genome shotgun (WGS) entry which is preliminary data.</text>
</comment>
<evidence type="ECO:0000259" key="2">
    <source>
        <dbReference type="PROSITE" id="PS50137"/>
    </source>
</evidence>